<comment type="cofactor">
    <cofactor evidence="1">
        <name>pyridoxal 5'-phosphate</name>
        <dbReference type="ChEBI" id="CHEBI:597326"/>
    </cofactor>
</comment>
<name>A0AAP3ENK7_ECOLX</name>
<comment type="caution">
    <text evidence="3">The sequence shown here is derived from an EMBL/GenBank/DDBJ whole genome shotgun (WGS) entry which is preliminary data.</text>
</comment>
<gene>
    <name evidence="3" type="ORF">OFN31_32190</name>
</gene>
<dbReference type="InterPro" id="IPR051798">
    <property type="entry name" value="Class-II_PLP-Dep_Aminotrans"/>
</dbReference>
<keyword evidence="3" id="KW-0808">Transferase</keyword>
<feature type="non-terminal residue" evidence="3">
    <location>
        <position position="1"/>
    </location>
</feature>
<sequence length="84" mass="9605">DGTYSAKYNKKGRDIIPLSVADMDIPVADFIVSELSVANQKGIYGYTLLSDDWQQVAAQWYQRHYSWKVNPEHIVFCPRVVQAV</sequence>
<evidence type="ECO:0000313" key="3">
    <source>
        <dbReference type="EMBL" id="MCV5626292.1"/>
    </source>
</evidence>
<dbReference type="GO" id="GO:0008483">
    <property type="term" value="F:transaminase activity"/>
    <property type="evidence" value="ECO:0007669"/>
    <property type="project" value="UniProtKB-KW"/>
</dbReference>
<dbReference type="Proteomes" id="UP001208624">
    <property type="component" value="Unassembled WGS sequence"/>
</dbReference>
<accession>A0AAP3ENK7</accession>
<evidence type="ECO:0000256" key="1">
    <source>
        <dbReference type="ARBA" id="ARBA00001933"/>
    </source>
</evidence>
<dbReference type="Gene3D" id="3.40.640.10">
    <property type="entry name" value="Type I PLP-dependent aspartate aminotransferase-like (Major domain)"/>
    <property type="match status" value="1"/>
</dbReference>
<dbReference type="Gene3D" id="3.90.1150.10">
    <property type="entry name" value="Aspartate Aminotransferase, domain 1"/>
    <property type="match status" value="1"/>
</dbReference>
<protein>
    <submittedName>
        <fullName evidence="3">Pyridoxal phosphate-dependent aminotransferase</fullName>
    </submittedName>
</protein>
<dbReference type="InterPro" id="IPR015422">
    <property type="entry name" value="PyrdxlP-dep_Trfase_small"/>
</dbReference>
<keyword evidence="3" id="KW-0032">Aminotransferase</keyword>
<dbReference type="SUPFAM" id="SSF53383">
    <property type="entry name" value="PLP-dependent transferases"/>
    <property type="match status" value="1"/>
</dbReference>
<dbReference type="InterPro" id="IPR015424">
    <property type="entry name" value="PyrdxlP-dep_Trfase"/>
</dbReference>
<dbReference type="PANTHER" id="PTHR43525:SF1">
    <property type="entry name" value="PROTEIN MALY"/>
    <property type="match status" value="1"/>
</dbReference>
<evidence type="ECO:0000256" key="2">
    <source>
        <dbReference type="ARBA" id="ARBA00022898"/>
    </source>
</evidence>
<dbReference type="AlphaFoldDB" id="A0AAP3ENK7"/>
<reference evidence="3" key="1">
    <citation type="submission" date="2023-06" db="EMBL/GenBank/DDBJ databases">
        <title>Deciphering the underlying mechanisms mediating the transmission of blaNDM gene from human to animals in China.</title>
        <authorList>
            <person name="Chen K."/>
            <person name="Chen S."/>
        </authorList>
    </citation>
    <scope>NUCLEOTIDE SEQUENCE</scope>
    <source>
        <strain evidence="3">1199</strain>
    </source>
</reference>
<feature type="non-terminal residue" evidence="3">
    <location>
        <position position="84"/>
    </location>
</feature>
<dbReference type="InterPro" id="IPR015421">
    <property type="entry name" value="PyrdxlP-dep_Trfase_major"/>
</dbReference>
<keyword evidence="2" id="KW-0663">Pyridoxal phosphate</keyword>
<proteinExistence type="predicted"/>
<evidence type="ECO:0000313" key="4">
    <source>
        <dbReference type="Proteomes" id="UP001208624"/>
    </source>
</evidence>
<dbReference type="EMBL" id="JAOVKC010001400">
    <property type="protein sequence ID" value="MCV5626292.1"/>
    <property type="molecule type" value="Genomic_DNA"/>
</dbReference>
<organism evidence="3 4">
    <name type="scientific">Escherichia coli</name>
    <dbReference type="NCBI Taxonomy" id="562"/>
    <lineage>
        <taxon>Bacteria</taxon>
        <taxon>Pseudomonadati</taxon>
        <taxon>Pseudomonadota</taxon>
        <taxon>Gammaproteobacteria</taxon>
        <taxon>Enterobacterales</taxon>
        <taxon>Enterobacteriaceae</taxon>
        <taxon>Escherichia</taxon>
    </lineage>
</organism>
<dbReference type="PANTHER" id="PTHR43525">
    <property type="entry name" value="PROTEIN MALY"/>
    <property type="match status" value="1"/>
</dbReference>